<dbReference type="AlphaFoldDB" id="A0A8E0S589"/>
<organism evidence="2 3">
    <name type="scientific">Fasciolopsis buskii</name>
    <dbReference type="NCBI Taxonomy" id="27845"/>
    <lineage>
        <taxon>Eukaryota</taxon>
        <taxon>Metazoa</taxon>
        <taxon>Spiralia</taxon>
        <taxon>Lophotrochozoa</taxon>
        <taxon>Platyhelminthes</taxon>
        <taxon>Trematoda</taxon>
        <taxon>Digenea</taxon>
        <taxon>Plagiorchiida</taxon>
        <taxon>Echinostomata</taxon>
        <taxon>Echinostomatoidea</taxon>
        <taxon>Fasciolidae</taxon>
        <taxon>Fasciolopsis</taxon>
    </lineage>
</organism>
<sequence>MELKDEEVRELQMALKTRANELSEMSVRVGLAEKRLENAGKGNEEKISRLEQRLEQMDAQQKRMEREHEQAVDSLHAEMEELEREKLDLKEKLKTLSKKALLEGLIKAPIVAGIHIFDLAYDYFHRPVVCHQWVLSSTFQVNTSTNRKPRVPLKFLCSV</sequence>
<proteinExistence type="predicted"/>
<protein>
    <submittedName>
        <fullName evidence="2">Dynactin subunit 1</fullName>
    </submittedName>
</protein>
<gene>
    <name evidence="2" type="ORF">FBUS_07130</name>
</gene>
<name>A0A8E0S589_9TREM</name>
<reference evidence="2" key="1">
    <citation type="submission" date="2019-05" db="EMBL/GenBank/DDBJ databases">
        <title>Annotation for the trematode Fasciolopsis buski.</title>
        <authorList>
            <person name="Choi Y.-J."/>
        </authorList>
    </citation>
    <scope>NUCLEOTIDE SEQUENCE</scope>
    <source>
        <strain evidence="2">HT</strain>
        <tissue evidence="2">Whole worm</tissue>
    </source>
</reference>
<evidence type="ECO:0000313" key="3">
    <source>
        <dbReference type="Proteomes" id="UP000728185"/>
    </source>
</evidence>
<evidence type="ECO:0000256" key="1">
    <source>
        <dbReference type="SAM" id="Coils"/>
    </source>
</evidence>
<dbReference type="Proteomes" id="UP000728185">
    <property type="component" value="Unassembled WGS sequence"/>
</dbReference>
<feature type="coiled-coil region" evidence="1">
    <location>
        <begin position="33"/>
        <end position="99"/>
    </location>
</feature>
<keyword evidence="3" id="KW-1185">Reference proteome</keyword>
<keyword evidence="1" id="KW-0175">Coiled coil</keyword>
<evidence type="ECO:0000313" key="2">
    <source>
        <dbReference type="EMBL" id="KAA0198286.1"/>
    </source>
</evidence>
<dbReference type="OrthoDB" id="2130750at2759"/>
<accession>A0A8E0S589</accession>
<dbReference type="EMBL" id="LUCM01001835">
    <property type="protein sequence ID" value="KAA0198286.1"/>
    <property type="molecule type" value="Genomic_DNA"/>
</dbReference>
<comment type="caution">
    <text evidence="2">The sequence shown here is derived from an EMBL/GenBank/DDBJ whole genome shotgun (WGS) entry which is preliminary data.</text>
</comment>